<feature type="transmembrane region" description="Helical" evidence="2">
    <location>
        <begin position="271"/>
        <end position="289"/>
    </location>
</feature>
<keyword evidence="2" id="KW-0812">Transmembrane</keyword>
<dbReference type="PANTHER" id="PTHR38457:SF1">
    <property type="entry name" value="REGULATOR ABRB-RELATED"/>
    <property type="match status" value="1"/>
</dbReference>
<dbReference type="AlphaFoldDB" id="A0A411YH03"/>
<evidence type="ECO:0000256" key="2">
    <source>
        <dbReference type="SAM" id="Phobius"/>
    </source>
</evidence>
<reference evidence="3 4" key="1">
    <citation type="submission" date="2019-01" db="EMBL/GenBank/DDBJ databases">
        <title>Egibacter rhizosphaerae EGI 80759T.</title>
        <authorList>
            <person name="Chen D.-D."/>
            <person name="Tian Y."/>
            <person name="Jiao J.-Y."/>
            <person name="Zhang X.-T."/>
            <person name="Zhang Y.-G."/>
            <person name="Zhang Y."/>
            <person name="Xiao M."/>
            <person name="Shu W.-S."/>
            <person name="Li W.-J."/>
        </authorList>
    </citation>
    <scope>NUCLEOTIDE SEQUENCE [LARGE SCALE GENOMIC DNA]</scope>
    <source>
        <strain evidence="3 4">EGI 80759</strain>
    </source>
</reference>
<keyword evidence="2" id="KW-1133">Transmembrane helix</keyword>
<evidence type="ECO:0008006" key="5">
    <source>
        <dbReference type="Google" id="ProtNLM"/>
    </source>
</evidence>
<feature type="region of interest" description="Disordered" evidence="1">
    <location>
        <begin position="163"/>
        <end position="182"/>
    </location>
</feature>
<proteinExistence type="predicted"/>
<sequence length="348" mass="34546">MLIVLCVAAALAGGVVARLLRLPGGMIVGAMVGAAAASLWVGGIELPEAFRTVVLTAVGVMIGSQVTREMLRALRPALLPAVASGALLILAGLLIALLLRALGMAPEGDVLATSPGALSVLAGAAAEQNAGAPTVALFHVTRIVLILLTLPLVLRLLPPAPARTGGPTDDPDAFAPQLGGRTGDRRSEAVRLGAIAVGAIAGGQLALLADLDGALIFGTTVGAAIVTATFRSTAQTPKLVRTAAQVGLGCMIGTLITPDTLVALGQATGPAVLAAVLMLLAGVGVAFLLRAIGHAPPGDVLATSPGALEAVSAAAIDRGDGVVQVALFHTVRLLLVIGSLPLLLQLLP</sequence>
<dbReference type="GO" id="GO:0016020">
    <property type="term" value="C:membrane"/>
    <property type="evidence" value="ECO:0007669"/>
    <property type="project" value="InterPro"/>
</dbReference>
<dbReference type="InterPro" id="IPR007820">
    <property type="entry name" value="AbrB_fam"/>
</dbReference>
<evidence type="ECO:0000313" key="3">
    <source>
        <dbReference type="EMBL" id="QBI20503.1"/>
    </source>
</evidence>
<organism evidence="3 4">
    <name type="scientific">Egibacter rhizosphaerae</name>
    <dbReference type="NCBI Taxonomy" id="1670831"/>
    <lineage>
        <taxon>Bacteria</taxon>
        <taxon>Bacillati</taxon>
        <taxon>Actinomycetota</taxon>
        <taxon>Nitriliruptoria</taxon>
        <taxon>Egibacterales</taxon>
        <taxon>Egibacteraceae</taxon>
        <taxon>Egibacter</taxon>
    </lineage>
</organism>
<feature type="transmembrane region" description="Helical" evidence="2">
    <location>
        <begin position="77"/>
        <end position="99"/>
    </location>
</feature>
<feature type="transmembrane region" description="Helical" evidence="2">
    <location>
        <begin position="326"/>
        <end position="347"/>
    </location>
</feature>
<feature type="transmembrane region" description="Helical" evidence="2">
    <location>
        <begin position="246"/>
        <end position="265"/>
    </location>
</feature>
<dbReference type="OrthoDB" id="10015193at2"/>
<dbReference type="Pfam" id="PF05145">
    <property type="entry name" value="AbrB"/>
    <property type="match status" value="1"/>
</dbReference>
<dbReference type="RefSeq" id="WP_131155499.1">
    <property type="nucleotide sequence ID" value="NZ_CP036402.1"/>
</dbReference>
<feature type="transmembrane region" description="Helical" evidence="2">
    <location>
        <begin position="215"/>
        <end position="234"/>
    </location>
</feature>
<gene>
    <name evidence="3" type="ORF">ER308_13640</name>
</gene>
<keyword evidence="2" id="KW-0472">Membrane</keyword>
<dbReference type="Proteomes" id="UP000291469">
    <property type="component" value="Chromosome"/>
</dbReference>
<protein>
    <recommendedName>
        <fullName evidence="5">AbrB family transcriptional regulator</fullName>
    </recommendedName>
</protein>
<dbReference type="PANTHER" id="PTHR38457">
    <property type="entry name" value="REGULATOR ABRB-RELATED"/>
    <property type="match status" value="1"/>
</dbReference>
<dbReference type="PIRSF" id="PIRSF038991">
    <property type="entry name" value="Protein_AbrB"/>
    <property type="match status" value="1"/>
</dbReference>
<evidence type="ECO:0000313" key="4">
    <source>
        <dbReference type="Proteomes" id="UP000291469"/>
    </source>
</evidence>
<dbReference type="EMBL" id="CP036402">
    <property type="protein sequence ID" value="QBI20503.1"/>
    <property type="molecule type" value="Genomic_DNA"/>
</dbReference>
<name>A0A411YH03_9ACTN</name>
<accession>A0A411YH03</accession>
<feature type="transmembrane region" description="Helical" evidence="2">
    <location>
        <begin position="27"/>
        <end position="46"/>
    </location>
</feature>
<keyword evidence="4" id="KW-1185">Reference proteome</keyword>
<dbReference type="GO" id="GO:0010468">
    <property type="term" value="P:regulation of gene expression"/>
    <property type="evidence" value="ECO:0007669"/>
    <property type="project" value="InterPro"/>
</dbReference>
<feature type="transmembrane region" description="Helical" evidence="2">
    <location>
        <begin position="136"/>
        <end position="157"/>
    </location>
</feature>
<dbReference type="KEGG" id="erz:ER308_13640"/>
<feature type="transmembrane region" description="Helical" evidence="2">
    <location>
        <begin position="189"/>
        <end position="209"/>
    </location>
</feature>
<evidence type="ECO:0000256" key="1">
    <source>
        <dbReference type="SAM" id="MobiDB-lite"/>
    </source>
</evidence>